<dbReference type="Proteomes" id="UP000535182">
    <property type="component" value="Unassembled WGS sequence"/>
</dbReference>
<proteinExistence type="predicted"/>
<dbReference type="AlphaFoldDB" id="A0A9X0QK80"/>
<protein>
    <submittedName>
        <fullName evidence="1">Uncharacterized protein</fullName>
    </submittedName>
</protein>
<keyword evidence="2" id="KW-1185">Reference proteome</keyword>
<name>A0A9X0QK80_9BACT</name>
<reference evidence="1 2" key="1">
    <citation type="submission" date="2020-08" db="EMBL/GenBank/DDBJ databases">
        <title>Genomic Encyclopedia of Type Strains, Phase IV (KMG-V): Genome sequencing to study the core and pangenomes of soil and plant-associated prokaryotes.</title>
        <authorList>
            <person name="Whitman W."/>
        </authorList>
    </citation>
    <scope>NUCLEOTIDE SEQUENCE [LARGE SCALE GENOMIC DNA]</scope>
    <source>
        <strain evidence="1 2">X5P2</strain>
    </source>
</reference>
<comment type="caution">
    <text evidence="1">The sequence shown here is derived from an EMBL/GenBank/DDBJ whole genome shotgun (WGS) entry which is preliminary data.</text>
</comment>
<organism evidence="1 2">
    <name type="scientific">Tunturiibacter gelidiferens</name>
    <dbReference type="NCBI Taxonomy" id="3069689"/>
    <lineage>
        <taxon>Bacteria</taxon>
        <taxon>Pseudomonadati</taxon>
        <taxon>Acidobacteriota</taxon>
        <taxon>Terriglobia</taxon>
        <taxon>Terriglobales</taxon>
        <taxon>Acidobacteriaceae</taxon>
        <taxon>Tunturiibacter</taxon>
    </lineage>
</organism>
<accession>A0A9X0QK80</accession>
<dbReference type="EMBL" id="JACHEB010000020">
    <property type="protein sequence ID" value="MBB5331880.1"/>
    <property type="molecule type" value="Genomic_DNA"/>
</dbReference>
<dbReference type="RefSeq" id="WP_183981652.1">
    <property type="nucleotide sequence ID" value="NZ_JACHEB010000020.1"/>
</dbReference>
<evidence type="ECO:0000313" key="2">
    <source>
        <dbReference type="Proteomes" id="UP000535182"/>
    </source>
</evidence>
<evidence type="ECO:0000313" key="1">
    <source>
        <dbReference type="EMBL" id="MBB5331880.1"/>
    </source>
</evidence>
<sequence length="78" mass="9042">MDETVGRIFSDYADRAFLEAIDALMTLAVTHRRMENKKAERATLDIVCYAFEEMCNAASDAIEVRMFEKWEREQGETT</sequence>
<gene>
    <name evidence="1" type="ORF">HDF14_005532</name>
</gene>